<dbReference type="RefSeq" id="WP_036791772.1">
    <property type="nucleotide sequence ID" value="NZ_JQZV01000013.1"/>
</dbReference>
<dbReference type="InterPro" id="IPR032790">
    <property type="entry name" value="GDE_C"/>
</dbReference>
<organism evidence="3 4">
    <name type="scientific">Porphyromonas canoris</name>
    <dbReference type="NCBI Taxonomy" id="36875"/>
    <lineage>
        <taxon>Bacteria</taxon>
        <taxon>Pseudomonadati</taxon>
        <taxon>Bacteroidota</taxon>
        <taxon>Bacteroidia</taxon>
        <taxon>Bacteroidales</taxon>
        <taxon>Porphyromonadaceae</taxon>
        <taxon>Porphyromonas</taxon>
    </lineage>
</organism>
<evidence type="ECO:0000259" key="2">
    <source>
        <dbReference type="Pfam" id="PF12439"/>
    </source>
</evidence>
<feature type="domain" description="Glycogen debranching enzyme bacterial and archaeal type N-terminal" evidence="2">
    <location>
        <begin position="20"/>
        <end position="240"/>
    </location>
</feature>
<reference evidence="3 4" key="1">
    <citation type="submission" date="2014-08" db="EMBL/GenBank/DDBJ databases">
        <title>Porphyromonas canoris strain:OH2762 Genome sequencing.</title>
        <authorList>
            <person name="Wallis C."/>
            <person name="Deusch O."/>
            <person name="O'Flynn C."/>
            <person name="Davis I."/>
            <person name="Jospin G."/>
            <person name="Darling A.E."/>
            <person name="Coil D.A."/>
            <person name="Alexiev A."/>
            <person name="Horsfall A."/>
            <person name="Kirkwood N."/>
            <person name="Harris S."/>
            <person name="Eisen J.A."/>
        </authorList>
    </citation>
    <scope>NUCLEOTIDE SEQUENCE [LARGE SCALE GENOMIC DNA]</scope>
    <source>
        <strain evidence="4">COT-108 OH2762</strain>
    </source>
</reference>
<dbReference type="InterPro" id="IPR010401">
    <property type="entry name" value="AGL/Gdb1"/>
</dbReference>
<evidence type="ECO:0000313" key="3">
    <source>
        <dbReference type="EMBL" id="KGN91990.1"/>
    </source>
</evidence>
<protein>
    <recommendedName>
        <fullName evidence="5">Glycogen debranching enzyme</fullName>
    </recommendedName>
</protein>
<keyword evidence="4" id="KW-1185">Reference proteome</keyword>
<dbReference type="InterPro" id="IPR012341">
    <property type="entry name" value="6hp_glycosidase-like_sf"/>
</dbReference>
<sequence length="653" mass="75755">MSYLKFDRSSMSNLEEVLNKEILRTNRRGAYHCSTLIGLNTRKYHGLLVVPITHLGPHNYVLLSSLDETVIQHGAEFNLAVHKYEGEHFSPNGHKYIREYDLDGVPKTIYRVGGVILCKEIALSREDDRVLIRYTLLESQAKTTLRFRPLLGFRSVKELCIETQDANLNASPVINGQEFCLYPGFPKLALQMTKENEYISQPTWYKHFLYDKERERGHACTEDLPMPGYFEIEIETGESIIFSAGLSPLEPEKISSLFDESVEERTPRTSFKNCLVNAADQFYYQPNEERAYLMSGYPWGGVKARNMLIALTGCSFGIGKPERFHRIWNTFWPALKLFMETGQVDSVIMDIDKPDIPLWAVNTIIDYSKWTSPEDTREKFGETLRYIINYISSSRHPNMKLENNGLLYAWSKDNRPITWMDAEWDFQPVVKREGYIVEFNALWYNALCFYKTLLEPDNDRLEDEIARVSESFVRVFVNEHNYLFDYVNPNLPQDWSVRPNMLFAIGLMYSPLSRRLQRSVLDIVTKELLTPLGLRTLSPVGKVYKGYCNGSLRDRSLSYYNGGVWSWLMYPYLSAYLHLFRRAGYSFVERMMIPFEGELSNHGIGTISELYDATPPFYSRGEISYATSISAILRIKNRLDDDMRRGDDIFDIF</sequence>
<name>A0ABR4XJY3_9PORP</name>
<dbReference type="SUPFAM" id="SSF48208">
    <property type="entry name" value="Six-hairpin glycosidases"/>
    <property type="match status" value="1"/>
</dbReference>
<evidence type="ECO:0000259" key="1">
    <source>
        <dbReference type="Pfam" id="PF06202"/>
    </source>
</evidence>
<dbReference type="EMBL" id="JQZV01000013">
    <property type="protein sequence ID" value="KGN91990.1"/>
    <property type="molecule type" value="Genomic_DNA"/>
</dbReference>
<proteinExistence type="predicted"/>
<dbReference type="InterPro" id="IPR024742">
    <property type="entry name" value="Glycogen_debranch_N"/>
</dbReference>
<dbReference type="Pfam" id="PF06202">
    <property type="entry name" value="GDE_C"/>
    <property type="match status" value="1"/>
</dbReference>
<dbReference type="Gene3D" id="1.50.10.10">
    <property type="match status" value="1"/>
</dbReference>
<feature type="domain" description="Glycogen debranching enzyme C-terminal" evidence="1">
    <location>
        <begin position="279"/>
        <end position="634"/>
    </location>
</feature>
<evidence type="ECO:0008006" key="5">
    <source>
        <dbReference type="Google" id="ProtNLM"/>
    </source>
</evidence>
<accession>A0ABR4XJY3</accession>
<gene>
    <name evidence="3" type="ORF">HQ43_08050</name>
</gene>
<dbReference type="InterPro" id="IPR008928">
    <property type="entry name" value="6-hairpin_glycosidase_sf"/>
</dbReference>
<evidence type="ECO:0000313" key="4">
    <source>
        <dbReference type="Proteomes" id="UP000030101"/>
    </source>
</evidence>
<comment type="caution">
    <text evidence="3">The sequence shown here is derived from an EMBL/GenBank/DDBJ whole genome shotgun (WGS) entry which is preliminary data.</text>
</comment>
<dbReference type="Proteomes" id="UP000030101">
    <property type="component" value="Unassembled WGS sequence"/>
</dbReference>
<dbReference type="Pfam" id="PF12439">
    <property type="entry name" value="GDE_N"/>
    <property type="match status" value="1"/>
</dbReference>
<dbReference type="PANTHER" id="PTHR10569:SF2">
    <property type="entry name" value="GLYCOGEN DEBRANCHING ENZYME"/>
    <property type="match status" value="1"/>
</dbReference>
<dbReference type="PANTHER" id="PTHR10569">
    <property type="entry name" value="GLYCOGEN DEBRANCHING ENZYME"/>
    <property type="match status" value="1"/>
</dbReference>